<gene>
    <name evidence="3" type="ORF">FE263_18390</name>
</gene>
<evidence type="ECO:0000256" key="2">
    <source>
        <dbReference type="SAM" id="SignalP"/>
    </source>
</evidence>
<dbReference type="RefSeq" id="WP_138327497.1">
    <property type="nucleotide sequence ID" value="NZ_VCDI01000008.1"/>
</dbReference>
<keyword evidence="4" id="KW-1185">Reference proteome</keyword>
<feature type="signal peptide" evidence="2">
    <location>
        <begin position="1"/>
        <end position="18"/>
    </location>
</feature>
<sequence length="91" mass="9535">MKTRIISLTRLAVVGALAASMATVPTVLCAQTLDHGVGEQPSRDLSVPPGSAPENQLGAMRKAFSPQDQHAQANQTSSGRMAQQNASRPPQ</sequence>
<name>A0A5R9J0E2_9PROT</name>
<reference evidence="3 4" key="1">
    <citation type="submission" date="2019-05" db="EMBL/GenBank/DDBJ databases">
        <authorList>
            <person name="Pankratov T."/>
            <person name="Grouzdev D."/>
        </authorList>
    </citation>
    <scope>NUCLEOTIDE SEQUENCE [LARGE SCALE GENOMIC DNA]</scope>
    <source>
        <strain evidence="3 4">KEBCLARHB70R</strain>
    </source>
</reference>
<feature type="region of interest" description="Disordered" evidence="1">
    <location>
        <begin position="37"/>
        <end position="91"/>
    </location>
</feature>
<feature type="compositionally biased region" description="Polar residues" evidence="1">
    <location>
        <begin position="66"/>
        <end position="91"/>
    </location>
</feature>
<protein>
    <submittedName>
        <fullName evidence="3">Uncharacterized protein</fullName>
    </submittedName>
</protein>
<feature type="chain" id="PRO_5024386646" evidence="2">
    <location>
        <begin position="19"/>
        <end position="91"/>
    </location>
</feature>
<organism evidence="3 4">
    <name type="scientific">Lichenicoccus roseus</name>
    <dbReference type="NCBI Taxonomy" id="2683649"/>
    <lineage>
        <taxon>Bacteria</taxon>
        <taxon>Pseudomonadati</taxon>
        <taxon>Pseudomonadota</taxon>
        <taxon>Alphaproteobacteria</taxon>
        <taxon>Acetobacterales</taxon>
        <taxon>Acetobacteraceae</taxon>
        <taxon>Lichenicoccus</taxon>
    </lineage>
</organism>
<evidence type="ECO:0000313" key="3">
    <source>
        <dbReference type="EMBL" id="TLU71140.1"/>
    </source>
</evidence>
<comment type="caution">
    <text evidence="3">The sequence shown here is derived from an EMBL/GenBank/DDBJ whole genome shotgun (WGS) entry which is preliminary data.</text>
</comment>
<dbReference type="Proteomes" id="UP000305654">
    <property type="component" value="Unassembled WGS sequence"/>
</dbReference>
<evidence type="ECO:0000313" key="4">
    <source>
        <dbReference type="Proteomes" id="UP000305654"/>
    </source>
</evidence>
<keyword evidence="2" id="KW-0732">Signal</keyword>
<accession>A0A5R9J0E2</accession>
<dbReference type="AlphaFoldDB" id="A0A5R9J0E2"/>
<proteinExistence type="predicted"/>
<dbReference type="EMBL" id="VCDI01000008">
    <property type="protein sequence ID" value="TLU71140.1"/>
    <property type="molecule type" value="Genomic_DNA"/>
</dbReference>
<evidence type="ECO:0000256" key="1">
    <source>
        <dbReference type="SAM" id="MobiDB-lite"/>
    </source>
</evidence>